<evidence type="ECO:0000259" key="1">
    <source>
        <dbReference type="PROSITE" id="PS51186"/>
    </source>
</evidence>
<reference evidence="2 3" key="1">
    <citation type="journal article" date="2016" name="J. Microbiol.">
        <title>Dankookia rubra gen. nov., sp. nov., an alphaproteobacterium isolated from sediment of a shallow stream.</title>
        <authorList>
            <person name="Kim W.H."/>
            <person name="Kim D.H."/>
            <person name="Kang K."/>
            <person name="Ahn T.Y."/>
        </authorList>
    </citation>
    <scope>NUCLEOTIDE SEQUENCE [LARGE SCALE GENOMIC DNA]</scope>
    <source>
        <strain evidence="2 3">JCM30602</strain>
    </source>
</reference>
<keyword evidence="3" id="KW-1185">Reference proteome</keyword>
<sequence>MHIRDAVVADLPAITAIYAHHVLHGTGTFEEVPPTEAEMAARFTEGKARGWAWLVAEGEGLPGEAPGLIGYAYIAQFRNRSAYRFAAENSVYVRNDVRGMGVGKALVAVLIKRAEAAGFRQMFAVIGDSDNVGSIGLHLSLGFQRAGVLRAAGVKFGRWLDVVFMQRSIGVGDRDVPE</sequence>
<dbReference type="GO" id="GO:0016747">
    <property type="term" value="F:acyltransferase activity, transferring groups other than amino-acyl groups"/>
    <property type="evidence" value="ECO:0007669"/>
    <property type="project" value="InterPro"/>
</dbReference>
<dbReference type="Proteomes" id="UP000295096">
    <property type="component" value="Unassembled WGS sequence"/>
</dbReference>
<dbReference type="SUPFAM" id="SSF55729">
    <property type="entry name" value="Acyl-CoA N-acyltransferases (Nat)"/>
    <property type="match status" value="1"/>
</dbReference>
<dbReference type="Gene3D" id="3.40.630.30">
    <property type="match status" value="1"/>
</dbReference>
<organism evidence="2 3">
    <name type="scientific">Dankookia rubra</name>
    <dbReference type="NCBI Taxonomy" id="1442381"/>
    <lineage>
        <taxon>Bacteria</taxon>
        <taxon>Pseudomonadati</taxon>
        <taxon>Pseudomonadota</taxon>
        <taxon>Alphaproteobacteria</taxon>
        <taxon>Acetobacterales</taxon>
        <taxon>Roseomonadaceae</taxon>
        <taxon>Dankookia</taxon>
    </lineage>
</organism>
<protein>
    <submittedName>
        <fullName evidence="2">N-acetyltransferase family protein</fullName>
    </submittedName>
</protein>
<evidence type="ECO:0000313" key="3">
    <source>
        <dbReference type="Proteomes" id="UP000295096"/>
    </source>
</evidence>
<dbReference type="PANTHER" id="PTHR43072">
    <property type="entry name" value="N-ACETYLTRANSFERASE"/>
    <property type="match status" value="1"/>
</dbReference>
<dbReference type="OrthoDB" id="5459937at2"/>
<keyword evidence="2" id="KW-0808">Transferase</keyword>
<dbReference type="CDD" id="cd04301">
    <property type="entry name" value="NAT_SF"/>
    <property type="match status" value="1"/>
</dbReference>
<dbReference type="RefSeq" id="WP_133286843.1">
    <property type="nucleotide sequence ID" value="NZ_SMSJ01000001.1"/>
</dbReference>
<evidence type="ECO:0000313" key="2">
    <source>
        <dbReference type="EMBL" id="TDH64686.1"/>
    </source>
</evidence>
<comment type="caution">
    <text evidence="2">The sequence shown here is derived from an EMBL/GenBank/DDBJ whole genome shotgun (WGS) entry which is preliminary data.</text>
</comment>
<dbReference type="InterPro" id="IPR000182">
    <property type="entry name" value="GNAT_dom"/>
</dbReference>
<feature type="domain" description="N-acetyltransferase" evidence="1">
    <location>
        <begin position="1"/>
        <end position="170"/>
    </location>
</feature>
<dbReference type="Pfam" id="PF13420">
    <property type="entry name" value="Acetyltransf_4"/>
    <property type="match status" value="1"/>
</dbReference>
<accession>A0A4R5QN69</accession>
<dbReference type="PANTHER" id="PTHR43072:SF8">
    <property type="entry name" value="ACYLTRANSFERASE FABY-RELATED"/>
    <property type="match status" value="1"/>
</dbReference>
<proteinExistence type="predicted"/>
<dbReference type="PROSITE" id="PS51186">
    <property type="entry name" value="GNAT"/>
    <property type="match status" value="1"/>
</dbReference>
<name>A0A4R5QN69_9PROT</name>
<dbReference type="InterPro" id="IPR016181">
    <property type="entry name" value="Acyl_CoA_acyltransferase"/>
</dbReference>
<dbReference type="AlphaFoldDB" id="A0A4R5QN69"/>
<dbReference type="EMBL" id="SMSJ01000001">
    <property type="protein sequence ID" value="TDH64686.1"/>
    <property type="molecule type" value="Genomic_DNA"/>
</dbReference>
<gene>
    <name evidence="2" type="ORF">E2C06_00225</name>
</gene>